<name>A0A386ZMP6_9NOCA</name>
<evidence type="ECO:0000256" key="4">
    <source>
        <dbReference type="PROSITE-ProRule" id="PRU00335"/>
    </source>
</evidence>
<keyword evidence="1" id="KW-0805">Transcription regulation</keyword>
<evidence type="ECO:0000256" key="3">
    <source>
        <dbReference type="ARBA" id="ARBA00023163"/>
    </source>
</evidence>
<protein>
    <submittedName>
        <fullName evidence="6">TetR/AcrR family transcriptional regulator</fullName>
    </submittedName>
</protein>
<dbReference type="SUPFAM" id="SSF46689">
    <property type="entry name" value="Homeodomain-like"/>
    <property type="match status" value="1"/>
</dbReference>
<dbReference type="PROSITE" id="PS50977">
    <property type="entry name" value="HTH_TETR_2"/>
    <property type="match status" value="1"/>
</dbReference>
<organism evidence="6 7">
    <name type="scientific">Nocardia yunnanensis</name>
    <dbReference type="NCBI Taxonomy" id="2382165"/>
    <lineage>
        <taxon>Bacteria</taxon>
        <taxon>Bacillati</taxon>
        <taxon>Actinomycetota</taxon>
        <taxon>Actinomycetes</taxon>
        <taxon>Mycobacteriales</taxon>
        <taxon>Nocardiaceae</taxon>
        <taxon>Nocardia</taxon>
    </lineage>
</organism>
<keyword evidence="3" id="KW-0804">Transcription</keyword>
<dbReference type="InterPro" id="IPR009057">
    <property type="entry name" value="Homeodomain-like_sf"/>
</dbReference>
<keyword evidence="7" id="KW-1185">Reference proteome</keyword>
<evidence type="ECO:0000256" key="1">
    <source>
        <dbReference type="ARBA" id="ARBA00023015"/>
    </source>
</evidence>
<evidence type="ECO:0000256" key="2">
    <source>
        <dbReference type="ARBA" id="ARBA00023125"/>
    </source>
</evidence>
<dbReference type="KEGG" id="nyu:D7D52_33785"/>
<accession>A0A386ZMP6</accession>
<dbReference type="PANTHER" id="PTHR30055">
    <property type="entry name" value="HTH-TYPE TRANSCRIPTIONAL REGULATOR RUTR"/>
    <property type="match status" value="1"/>
</dbReference>
<dbReference type="EMBL" id="CP032568">
    <property type="protein sequence ID" value="AYF77969.1"/>
    <property type="molecule type" value="Genomic_DNA"/>
</dbReference>
<dbReference type="InterPro" id="IPR001647">
    <property type="entry name" value="HTH_TetR"/>
</dbReference>
<dbReference type="InterPro" id="IPR050109">
    <property type="entry name" value="HTH-type_TetR-like_transc_reg"/>
</dbReference>
<dbReference type="Gene3D" id="1.10.357.10">
    <property type="entry name" value="Tetracycline Repressor, domain 2"/>
    <property type="match status" value="1"/>
</dbReference>
<dbReference type="PANTHER" id="PTHR30055:SF234">
    <property type="entry name" value="HTH-TYPE TRANSCRIPTIONAL REGULATOR BETI"/>
    <property type="match status" value="1"/>
</dbReference>
<dbReference type="AlphaFoldDB" id="A0A386ZMP6"/>
<sequence>MVAGRKVLTRTQSQAQTREDLLDAAERLFFAQGCHATSITTIAAEAGRTIGALYSNFDNKEALCLEVIQRALSRELAKLTPALMAAPEDDQERLAVLSNWWARSSSNTALLTLGAEYLITVFRHGAQRGTTAQTLERIIASGRILLEEFIPGDIPRSGPRVDAAVRAIAATGAGLSIGSASGIVTAEESAELLSDTISLWIQRLRDSVSRSAPADA</sequence>
<dbReference type="Proteomes" id="UP000267164">
    <property type="component" value="Chromosome"/>
</dbReference>
<evidence type="ECO:0000259" key="5">
    <source>
        <dbReference type="PROSITE" id="PS50977"/>
    </source>
</evidence>
<reference evidence="6 7" key="1">
    <citation type="submission" date="2018-09" db="EMBL/GenBank/DDBJ databases">
        <title>Nocardia yunnanensis sp. nov., an actinomycete isolated from a soil sample.</title>
        <authorList>
            <person name="Zhang J."/>
        </authorList>
    </citation>
    <scope>NUCLEOTIDE SEQUENCE [LARGE SCALE GENOMIC DNA]</scope>
    <source>
        <strain evidence="6 7">CFHS0054</strain>
    </source>
</reference>
<keyword evidence="2 4" id="KW-0238">DNA-binding</keyword>
<dbReference type="PRINTS" id="PR00455">
    <property type="entry name" value="HTHTETR"/>
</dbReference>
<gene>
    <name evidence="6" type="ORF">D7D52_33785</name>
</gene>
<dbReference type="OrthoDB" id="7252896at2"/>
<dbReference type="GO" id="GO:0000976">
    <property type="term" value="F:transcription cis-regulatory region binding"/>
    <property type="evidence" value="ECO:0007669"/>
    <property type="project" value="TreeGrafter"/>
</dbReference>
<dbReference type="Pfam" id="PF00440">
    <property type="entry name" value="TetR_N"/>
    <property type="match status" value="1"/>
</dbReference>
<evidence type="ECO:0000313" key="6">
    <source>
        <dbReference type="EMBL" id="AYF77969.1"/>
    </source>
</evidence>
<feature type="domain" description="HTH tetR-type" evidence="5">
    <location>
        <begin position="15"/>
        <end position="75"/>
    </location>
</feature>
<dbReference type="GO" id="GO:0003700">
    <property type="term" value="F:DNA-binding transcription factor activity"/>
    <property type="evidence" value="ECO:0007669"/>
    <property type="project" value="TreeGrafter"/>
</dbReference>
<evidence type="ECO:0000313" key="7">
    <source>
        <dbReference type="Proteomes" id="UP000267164"/>
    </source>
</evidence>
<proteinExistence type="predicted"/>
<feature type="DNA-binding region" description="H-T-H motif" evidence="4">
    <location>
        <begin position="38"/>
        <end position="57"/>
    </location>
</feature>